<gene>
    <name evidence="1" type="ORF">KY290_007454</name>
</gene>
<organism evidence="1 2">
    <name type="scientific">Solanum tuberosum</name>
    <name type="common">Potato</name>
    <dbReference type="NCBI Taxonomy" id="4113"/>
    <lineage>
        <taxon>Eukaryota</taxon>
        <taxon>Viridiplantae</taxon>
        <taxon>Streptophyta</taxon>
        <taxon>Embryophyta</taxon>
        <taxon>Tracheophyta</taxon>
        <taxon>Spermatophyta</taxon>
        <taxon>Magnoliopsida</taxon>
        <taxon>eudicotyledons</taxon>
        <taxon>Gunneridae</taxon>
        <taxon>Pentapetalae</taxon>
        <taxon>asterids</taxon>
        <taxon>lamiids</taxon>
        <taxon>Solanales</taxon>
        <taxon>Solanaceae</taxon>
        <taxon>Solanoideae</taxon>
        <taxon>Solaneae</taxon>
        <taxon>Solanum</taxon>
    </lineage>
</organism>
<sequence>MALFASFTKEIKNLQSSLLSNNSLTLQWSVEAMTLLKKLHSQFLLIILEKSKHVEVIKF</sequence>
<proteinExistence type="predicted"/>
<reference evidence="1 2" key="1">
    <citation type="journal article" date="2021" name="bioRxiv">
        <title>Chromosome-scale and haplotype-resolved genome assembly of a tetraploid potato cultivar.</title>
        <authorList>
            <person name="Sun H."/>
            <person name="Jiao W.-B."/>
            <person name="Krause K."/>
            <person name="Campoy J.A."/>
            <person name="Goel M."/>
            <person name="Folz-Donahue K."/>
            <person name="Kukat C."/>
            <person name="Huettel B."/>
            <person name="Schneeberger K."/>
        </authorList>
    </citation>
    <scope>NUCLEOTIDE SEQUENCE [LARGE SCALE GENOMIC DNA]</scope>
    <source>
        <strain evidence="1">SolTubOtavaFocal</strain>
        <tissue evidence="1">Leaves</tissue>
    </source>
</reference>
<protein>
    <submittedName>
        <fullName evidence="1">Uncharacterized protein</fullName>
    </submittedName>
</protein>
<evidence type="ECO:0000313" key="2">
    <source>
        <dbReference type="Proteomes" id="UP000826656"/>
    </source>
</evidence>
<accession>A0ABQ7W5R2</accession>
<dbReference type="Proteomes" id="UP000826656">
    <property type="component" value="Unassembled WGS sequence"/>
</dbReference>
<evidence type="ECO:0000313" key="1">
    <source>
        <dbReference type="EMBL" id="KAH0776043.1"/>
    </source>
</evidence>
<comment type="caution">
    <text evidence="1">The sequence shown here is derived from an EMBL/GenBank/DDBJ whole genome shotgun (WGS) entry which is preliminary data.</text>
</comment>
<name>A0ABQ7W5R2_SOLTU</name>
<dbReference type="EMBL" id="JAIVGD010000003">
    <property type="protein sequence ID" value="KAH0776043.1"/>
    <property type="molecule type" value="Genomic_DNA"/>
</dbReference>
<keyword evidence="2" id="KW-1185">Reference proteome</keyword>